<dbReference type="Gene3D" id="1.10.3080.10">
    <property type="entry name" value="Clc chloride channel"/>
    <property type="match status" value="1"/>
</dbReference>
<evidence type="ECO:0000313" key="2">
    <source>
        <dbReference type="EMBL" id="SDA66670.1"/>
    </source>
</evidence>
<keyword evidence="3" id="KW-1185">Reference proteome</keyword>
<feature type="transmembrane region" description="Helical" evidence="1">
    <location>
        <begin position="62"/>
        <end position="82"/>
    </location>
</feature>
<name>A0ABY0MHJ8_9LACO</name>
<feature type="transmembrane region" description="Helical" evidence="1">
    <location>
        <begin position="21"/>
        <end position="42"/>
    </location>
</feature>
<evidence type="ECO:0000313" key="3">
    <source>
        <dbReference type="Proteomes" id="UP000181860"/>
    </source>
</evidence>
<keyword evidence="1" id="KW-1133">Transmembrane helix</keyword>
<keyword evidence="1" id="KW-0472">Membrane</keyword>
<dbReference type="SUPFAM" id="SSF81340">
    <property type="entry name" value="Clc chloride channel"/>
    <property type="match status" value="1"/>
</dbReference>
<gene>
    <name evidence="2" type="ORF">SAMN02983011_02023</name>
</gene>
<accession>A0ABY0MHJ8</accession>
<proteinExistence type="predicted"/>
<dbReference type="Proteomes" id="UP000181860">
    <property type="component" value="Unassembled WGS sequence"/>
</dbReference>
<protein>
    <recommendedName>
        <fullName evidence="4">Chloride channel protein</fullName>
    </recommendedName>
</protein>
<keyword evidence="1" id="KW-0812">Transmembrane</keyword>
<evidence type="ECO:0008006" key="4">
    <source>
        <dbReference type="Google" id="ProtNLM"/>
    </source>
</evidence>
<dbReference type="EMBL" id="FMXC01000033">
    <property type="protein sequence ID" value="SDA66670.1"/>
    <property type="molecule type" value="Genomic_DNA"/>
</dbReference>
<evidence type="ECO:0000256" key="1">
    <source>
        <dbReference type="SAM" id="Phobius"/>
    </source>
</evidence>
<dbReference type="InterPro" id="IPR014743">
    <property type="entry name" value="Cl-channel_core"/>
</dbReference>
<organism evidence="2 3">
    <name type="scientific">Lactobacillus kefiranofaciens</name>
    <dbReference type="NCBI Taxonomy" id="267818"/>
    <lineage>
        <taxon>Bacteria</taxon>
        <taxon>Bacillati</taxon>
        <taxon>Bacillota</taxon>
        <taxon>Bacilli</taxon>
        <taxon>Lactobacillales</taxon>
        <taxon>Lactobacillaceae</taxon>
        <taxon>Lactobacillus</taxon>
    </lineage>
</organism>
<sequence length="112" mass="12902">MIKKANQILHRPFSSTITSRLVRAIAVGLITGLIVSIFRWIIDHTMQILYFIYPQMRANPVWIIPYIILMIVITIILGKIIVPYLDQLVGSGVPQIEAIFLNENKMPWWSVL</sequence>
<reference evidence="2 3" key="1">
    <citation type="submission" date="2016-10" db="EMBL/GenBank/DDBJ databases">
        <authorList>
            <person name="Varghese N."/>
            <person name="Submissions S."/>
        </authorList>
    </citation>
    <scope>NUCLEOTIDE SEQUENCE [LARGE SCALE GENOMIC DNA]</scope>
    <source>
        <strain evidence="2 3">ATCC 43761</strain>
    </source>
</reference>
<comment type="caution">
    <text evidence="2">The sequence shown here is derived from an EMBL/GenBank/DDBJ whole genome shotgun (WGS) entry which is preliminary data.</text>
</comment>